<evidence type="ECO:0000256" key="2">
    <source>
        <dbReference type="SAM" id="Phobius"/>
    </source>
</evidence>
<gene>
    <name evidence="3" type="ORF">EMB92_00055</name>
</gene>
<dbReference type="Proteomes" id="UP000326060">
    <property type="component" value="Unassembled WGS sequence"/>
</dbReference>
<keyword evidence="2" id="KW-1133">Transmembrane helix</keyword>
<reference evidence="3 4" key="1">
    <citation type="journal article" date="2019" name="Syst. Appl. Microbiol.">
        <title>Characterization of Bifidobacterium species in feaces of the Egyptian fruit bat: Description of B. vespertilionis sp. nov. and B. rousetti sp. nov.</title>
        <authorList>
            <person name="Modesto M."/>
            <person name="Satti M."/>
            <person name="Watanabe K."/>
            <person name="Puglisi E."/>
            <person name="Morelli L."/>
            <person name="Huang C.-H."/>
            <person name="Liou J.-S."/>
            <person name="Miyashita M."/>
            <person name="Tamura T."/>
            <person name="Saito S."/>
            <person name="Mori K."/>
            <person name="Huang L."/>
            <person name="Sciavilla P."/>
            <person name="Sandri C."/>
            <person name="Spiezio C."/>
            <person name="Vitali F."/>
            <person name="Cavalieri D."/>
            <person name="Perpetuini G."/>
            <person name="Tofalo R."/>
            <person name="Bonetti A."/>
            <person name="Arita M."/>
            <person name="Mattarelli P."/>
        </authorList>
    </citation>
    <scope>NUCLEOTIDE SEQUENCE [LARGE SCALE GENOMIC DNA]</scope>
    <source>
        <strain evidence="3 4">RST27</strain>
    </source>
</reference>
<name>A0A5M9ZDM4_9BIFI</name>
<organism evidence="3 4">
    <name type="scientific">Bifidobacterium callitrichos</name>
    <dbReference type="NCBI Taxonomy" id="762209"/>
    <lineage>
        <taxon>Bacteria</taxon>
        <taxon>Bacillati</taxon>
        <taxon>Actinomycetota</taxon>
        <taxon>Actinomycetes</taxon>
        <taxon>Bifidobacteriales</taxon>
        <taxon>Bifidobacteriaceae</taxon>
        <taxon>Bifidobacterium</taxon>
    </lineage>
</organism>
<evidence type="ECO:0000313" key="3">
    <source>
        <dbReference type="EMBL" id="KAA8817045.1"/>
    </source>
</evidence>
<evidence type="ECO:0000313" key="4">
    <source>
        <dbReference type="Proteomes" id="UP000326060"/>
    </source>
</evidence>
<keyword evidence="2" id="KW-0812">Transmembrane</keyword>
<comment type="caution">
    <text evidence="3">The sequence shown here is derived from an EMBL/GenBank/DDBJ whole genome shotgun (WGS) entry which is preliminary data.</text>
</comment>
<accession>A0A5M9ZDM4</accession>
<dbReference type="RefSeq" id="WP_150393365.1">
    <property type="nucleotide sequence ID" value="NZ_RZJP01000001.1"/>
</dbReference>
<protein>
    <submittedName>
        <fullName evidence="3">Uncharacterized protein</fullName>
    </submittedName>
</protein>
<feature type="compositionally biased region" description="Polar residues" evidence="1">
    <location>
        <begin position="52"/>
        <end position="64"/>
    </location>
</feature>
<keyword evidence="2" id="KW-0472">Membrane</keyword>
<dbReference type="EMBL" id="RZJP01000001">
    <property type="protein sequence ID" value="KAA8817045.1"/>
    <property type="molecule type" value="Genomic_DNA"/>
</dbReference>
<proteinExistence type="predicted"/>
<feature type="transmembrane region" description="Helical" evidence="2">
    <location>
        <begin position="21"/>
        <end position="39"/>
    </location>
</feature>
<feature type="region of interest" description="Disordered" evidence="1">
    <location>
        <begin position="47"/>
        <end position="80"/>
    </location>
</feature>
<sequence length="80" mass="9064">MNMNDQYSSERDRLRVQILKVLAILVAMLLIMASAAALYKLDQSRTYDDSGIRTTSSEHSSTYVDTDDHASTRQIPDNVR</sequence>
<dbReference type="AlphaFoldDB" id="A0A5M9ZDM4"/>
<evidence type="ECO:0000256" key="1">
    <source>
        <dbReference type="SAM" id="MobiDB-lite"/>
    </source>
</evidence>